<evidence type="ECO:0000313" key="8">
    <source>
        <dbReference type="EMBL" id="MXR20336.1"/>
    </source>
</evidence>
<dbReference type="OrthoDB" id="198497at2157"/>
<dbReference type="Gene3D" id="1.10.443.10">
    <property type="entry name" value="Intergrase catalytic core"/>
    <property type="match status" value="1"/>
</dbReference>
<dbReference type="GO" id="GO:0006310">
    <property type="term" value="P:DNA recombination"/>
    <property type="evidence" value="ECO:0007669"/>
    <property type="project" value="UniProtKB-KW"/>
</dbReference>
<proteinExistence type="predicted"/>
<feature type="domain" description="Tyr recombinase" evidence="6">
    <location>
        <begin position="123"/>
        <end position="340"/>
    </location>
</feature>
<dbReference type="Pfam" id="PF00589">
    <property type="entry name" value="Phage_integrase"/>
    <property type="match status" value="1"/>
</dbReference>
<dbReference type="PROSITE" id="PS51898">
    <property type="entry name" value="TYR_RECOMBINASE"/>
    <property type="match status" value="1"/>
</dbReference>
<evidence type="ECO:0000256" key="1">
    <source>
        <dbReference type="ARBA" id="ARBA00022908"/>
    </source>
</evidence>
<evidence type="ECO:0000256" key="3">
    <source>
        <dbReference type="ARBA" id="ARBA00023172"/>
    </source>
</evidence>
<keyword evidence="2 4" id="KW-0238">DNA-binding</keyword>
<dbReference type="RefSeq" id="WP_159525886.1">
    <property type="nucleotide sequence ID" value="NZ_WUUU01000037.1"/>
</dbReference>
<dbReference type="EMBL" id="WUUU01000037">
    <property type="protein sequence ID" value="MXR20336.1"/>
    <property type="molecule type" value="Genomic_DNA"/>
</dbReference>
<evidence type="ECO:0000259" key="7">
    <source>
        <dbReference type="PROSITE" id="PS51900"/>
    </source>
</evidence>
<dbReference type="InterPro" id="IPR013762">
    <property type="entry name" value="Integrase-like_cat_sf"/>
</dbReference>
<feature type="region of interest" description="Disordered" evidence="5">
    <location>
        <begin position="274"/>
        <end position="294"/>
    </location>
</feature>
<dbReference type="InterPro" id="IPR010998">
    <property type="entry name" value="Integrase_recombinase_N"/>
</dbReference>
<name>A0A6B0SII5_9EURY</name>
<dbReference type="InterPro" id="IPR002104">
    <property type="entry name" value="Integrase_catalytic"/>
</dbReference>
<dbReference type="Proteomes" id="UP000471521">
    <property type="component" value="Unassembled WGS sequence"/>
</dbReference>
<dbReference type="GO" id="GO:0003677">
    <property type="term" value="F:DNA binding"/>
    <property type="evidence" value="ECO:0007669"/>
    <property type="project" value="UniProtKB-UniRule"/>
</dbReference>
<protein>
    <submittedName>
        <fullName evidence="8">Tyrosine-type recombinase/integrase</fullName>
    </submittedName>
</protein>
<accession>A0A6B0SII5</accession>
<sequence>MSKRRATGPTDELMPLSPEEGFDRFIKYRLNRVDENTVRNDKTRLRFFREWCEKEDVDNLNDLTGRAMSDFVSWRGSQIKAITLQKQLGTIREALRFWADIEAVRPGLHERVHAPEIPDGAKSKDRHLGQQRAEQLIDYLDRHEYASQRHVTLLLLWRTGMRRSALRSLDVDDLKADDFALVLKHRQDEGTRLKNHEDGERWVHLTPNVYQVVQDYVDEVREDVTDDYGREPLFTTRVGRPTGDTIYKRMHRVTQPCELGYECPHDRDPEDCEARGSPGVPHKCPSSRGPHSIRRGSITAHLNESVQPDVVSERCDVSLEVLYEHYDVRTDREKMEVRQDHLSGSWM</sequence>
<reference evidence="8 9" key="1">
    <citation type="submission" date="2019-12" db="EMBL/GenBank/DDBJ databases">
        <title>Isolation and characterization of three novel carbon monoxide-oxidizing members of Halobacteria from salione crusts and soils.</title>
        <authorList>
            <person name="Myers M.R."/>
            <person name="King G.M."/>
        </authorList>
    </citation>
    <scope>NUCLEOTIDE SEQUENCE [LARGE SCALE GENOMIC DNA]</scope>
    <source>
        <strain evidence="8 9">PCN9</strain>
    </source>
</reference>
<dbReference type="InterPro" id="IPR050090">
    <property type="entry name" value="Tyrosine_recombinase_XerCD"/>
</dbReference>
<evidence type="ECO:0000256" key="4">
    <source>
        <dbReference type="PROSITE-ProRule" id="PRU01248"/>
    </source>
</evidence>
<evidence type="ECO:0000313" key="9">
    <source>
        <dbReference type="Proteomes" id="UP000471521"/>
    </source>
</evidence>
<evidence type="ECO:0000256" key="5">
    <source>
        <dbReference type="SAM" id="MobiDB-lite"/>
    </source>
</evidence>
<keyword evidence="1" id="KW-0229">DNA integration</keyword>
<dbReference type="SUPFAM" id="SSF56349">
    <property type="entry name" value="DNA breaking-rejoining enzymes"/>
    <property type="match status" value="1"/>
</dbReference>
<dbReference type="PANTHER" id="PTHR30349">
    <property type="entry name" value="PHAGE INTEGRASE-RELATED"/>
    <property type="match status" value="1"/>
</dbReference>
<organism evidence="8 9">
    <name type="scientific">Halobacterium bonnevillei</name>
    <dbReference type="NCBI Taxonomy" id="2692200"/>
    <lineage>
        <taxon>Archaea</taxon>
        <taxon>Methanobacteriati</taxon>
        <taxon>Methanobacteriota</taxon>
        <taxon>Stenosarchaea group</taxon>
        <taxon>Halobacteria</taxon>
        <taxon>Halobacteriales</taxon>
        <taxon>Halobacteriaceae</taxon>
        <taxon>Halobacterium</taxon>
    </lineage>
</organism>
<dbReference type="CDD" id="cd00397">
    <property type="entry name" value="DNA_BRE_C"/>
    <property type="match status" value="1"/>
</dbReference>
<gene>
    <name evidence="8" type="ORF">GRX66_06850</name>
</gene>
<dbReference type="GO" id="GO:0015074">
    <property type="term" value="P:DNA integration"/>
    <property type="evidence" value="ECO:0007669"/>
    <property type="project" value="UniProtKB-KW"/>
</dbReference>
<dbReference type="PANTHER" id="PTHR30349:SF41">
    <property type="entry name" value="INTEGRASE_RECOMBINASE PROTEIN MJ0367-RELATED"/>
    <property type="match status" value="1"/>
</dbReference>
<dbReference type="Gene3D" id="1.10.150.130">
    <property type="match status" value="1"/>
</dbReference>
<keyword evidence="9" id="KW-1185">Reference proteome</keyword>
<dbReference type="InterPro" id="IPR044068">
    <property type="entry name" value="CB"/>
</dbReference>
<keyword evidence="3" id="KW-0233">DNA recombination</keyword>
<evidence type="ECO:0000259" key="6">
    <source>
        <dbReference type="PROSITE" id="PS51898"/>
    </source>
</evidence>
<comment type="caution">
    <text evidence="8">The sequence shown here is derived from an EMBL/GenBank/DDBJ whole genome shotgun (WGS) entry which is preliminary data.</text>
</comment>
<dbReference type="AlphaFoldDB" id="A0A6B0SII5"/>
<feature type="domain" description="Core-binding (CB)" evidence="7">
    <location>
        <begin position="16"/>
        <end position="99"/>
    </location>
</feature>
<dbReference type="InterPro" id="IPR011010">
    <property type="entry name" value="DNA_brk_join_enz"/>
</dbReference>
<dbReference type="PROSITE" id="PS51900">
    <property type="entry name" value="CB"/>
    <property type="match status" value="1"/>
</dbReference>
<evidence type="ECO:0000256" key="2">
    <source>
        <dbReference type="ARBA" id="ARBA00023125"/>
    </source>
</evidence>